<comment type="caution">
    <text evidence="1">The sequence shown here is derived from an EMBL/GenBank/DDBJ whole genome shotgun (WGS) entry which is preliminary data.</text>
</comment>
<organism evidence="1 2">
    <name type="scientific">Marasmiellus scandens</name>
    <dbReference type="NCBI Taxonomy" id="2682957"/>
    <lineage>
        <taxon>Eukaryota</taxon>
        <taxon>Fungi</taxon>
        <taxon>Dikarya</taxon>
        <taxon>Basidiomycota</taxon>
        <taxon>Agaricomycotina</taxon>
        <taxon>Agaricomycetes</taxon>
        <taxon>Agaricomycetidae</taxon>
        <taxon>Agaricales</taxon>
        <taxon>Marasmiineae</taxon>
        <taxon>Omphalotaceae</taxon>
        <taxon>Marasmiellus</taxon>
    </lineage>
</organism>
<gene>
    <name evidence="1" type="ORF">VKT23_014840</name>
</gene>
<evidence type="ECO:0000313" key="2">
    <source>
        <dbReference type="Proteomes" id="UP001498398"/>
    </source>
</evidence>
<dbReference type="Proteomes" id="UP001498398">
    <property type="component" value="Unassembled WGS sequence"/>
</dbReference>
<dbReference type="EMBL" id="JBANRG010000047">
    <property type="protein sequence ID" value="KAK7445423.1"/>
    <property type="molecule type" value="Genomic_DNA"/>
</dbReference>
<name>A0ABR1J237_9AGAR</name>
<accession>A0ABR1J237</accession>
<proteinExistence type="predicted"/>
<keyword evidence="2" id="KW-1185">Reference proteome</keyword>
<sequence length="531" mass="58176">MQADPCDVFFFLRSAESSIIYATMLFADLEVPVDHDECTVVNLVDVFRSISTHSRGCVPHQSCTEHLQSQKYGDLLHRLLSECTKSSSSFSSTCFYTSRVSNFRDSDAFQNVSNGYRYLCTLGEVHSCLENGSSSVSLQLVSLPQVNCQSLQDWFPRDKVAFVDVFVVEVRVSSSSLQSVISEEKGKEVVLSQTSIAPQLYMAVVLQPRQRKDFVRSNTGVYERLQFERRAEASTSAQAVRAGHYAFHSTTPAQPYQVLGLAASYPFPASMPGPAQALATGGYNIAQTHSAEGYPDTNHYSPEARLNPELSAAQSNGYCTSSDASWALGYSSTAAESYSNHNTHPSNRSDELYTSVQSITAEHAHRAYAHQTTAAISSYTQQTAVVDAVYAQQTAVDPVYAQQTTVDPVYAQQTTVDPIYAQQTTVDPVYAQQTTVDPVYAQQTAVDTVYVQQTATDPVYAQQTTVEAAYAQQAAVDTVYTQQTTVDAAYAQQAPVHTAYAHEFTAEQAYAHQTATTADNAYAQDFTAEQI</sequence>
<reference evidence="1 2" key="1">
    <citation type="submission" date="2024-01" db="EMBL/GenBank/DDBJ databases">
        <title>A draft genome for the cacao thread blight pathogen Marasmiellus scandens.</title>
        <authorList>
            <person name="Baruah I.K."/>
            <person name="Leung J."/>
            <person name="Bukari Y."/>
            <person name="Amoako-Attah I."/>
            <person name="Meinhardt L.W."/>
            <person name="Bailey B.A."/>
            <person name="Cohen S.P."/>
        </authorList>
    </citation>
    <scope>NUCLEOTIDE SEQUENCE [LARGE SCALE GENOMIC DNA]</scope>
    <source>
        <strain evidence="1 2">GH-19</strain>
    </source>
</reference>
<protein>
    <submittedName>
        <fullName evidence="1">Uncharacterized protein</fullName>
    </submittedName>
</protein>
<evidence type="ECO:0000313" key="1">
    <source>
        <dbReference type="EMBL" id="KAK7445423.1"/>
    </source>
</evidence>